<evidence type="ECO:0008006" key="3">
    <source>
        <dbReference type="Google" id="ProtNLM"/>
    </source>
</evidence>
<dbReference type="Gene3D" id="3.40.630.30">
    <property type="match status" value="1"/>
</dbReference>
<name>A0A2T4PXU9_STAWA</name>
<protein>
    <recommendedName>
        <fullName evidence="3">GNAT family N-acetyltransferase</fullName>
    </recommendedName>
</protein>
<evidence type="ECO:0000313" key="1">
    <source>
        <dbReference type="EMBL" id="PTI49679.1"/>
    </source>
</evidence>
<proteinExistence type="predicted"/>
<gene>
    <name evidence="1" type="ORF">BU085_11540</name>
</gene>
<dbReference type="RefSeq" id="WP_107532236.1">
    <property type="nucleotide sequence ID" value="NZ_PZEV01000055.1"/>
</dbReference>
<dbReference type="Proteomes" id="UP000240717">
    <property type="component" value="Unassembled WGS sequence"/>
</dbReference>
<reference evidence="1 2" key="1">
    <citation type="journal article" date="2016" name="Front. Microbiol.">
        <title>Comprehensive Phylogenetic Analysis of Bovine Non-aureus Staphylococci Species Based on Whole-Genome Sequencing.</title>
        <authorList>
            <person name="Naushad S."/>
            <person name="Barkema H.W."/>
            <person name="Luby C."/>
            <person name="Condas L.A."/>
            <person name="Nobrega D.B."/>
            <person name="Carson D.A."/>
            <person name="De Buck J."/>
        </authorList>
    </citation>
    <scope>NUCLEOTIDE SEQUENCE [LARGE SCALE GENOMIC DNA]</scope>
    <source>
        <strain evidence="1 2">SNUC 2993</strain>
    </source>
</reference>
<sequence>MTTITEQGYQQFKMLSNNTMFRKHVKDSQNEIIKILMSLLMYAPTKMHKTILSRVLLLRDKYYLYISGGSLHLFTRDFKSAISFNIKQPNPKHIDYFTDDWIVEIDNLNSLKKGYGNKLMNEVLEITSVMKVDVCLWTETISNTKYFEKYGFESIGKRGRAKENLMIKRKEV</sequence>
<dbReference type="STRING" id="1194526.A284_11315"/>
<comment type="caution">
    <text evidence="1">The sequence shown here is derived from an EMBL/GenBank/DDBJ whole genome shotgun (WGS) entry which is preliminary data.</text>
</comment>
<organism evidence="1 2">
    <name type="scientific">Staphylococcus warneri</name>
    <dbReference type="NCBI Taxonomy" id="1292"/>
    <lineage>
        <taxon>Bacteria</taxon>
        <taxon>Bacillati</taxon>
        <taxon>Bacillota</taxon>
        <taxon>Bacilli</taxon>
        <taxon>Bacillales</taxon>
        <taxon>Staphylococcaceae</taxon>
        <taxon>Staphylococcus</taxon>
    </lineage>
</organism>
<dbReference type="SUPFAM" id="SSF55729">
    <property type="entry name" value="Acyl-CoA N-acyltransferases (Nat)"/>
    <property type="match status" value="1"/>
</dbReference>
<dbReference type="EMBL" id="PZEV01000055">
    <property type="protein sequence ID" value="PTI49679.1"/>
    <property type="molecule type" value="Genomic_DNA"/>
</dbReference>
<dbReference type="AlphaFoldDB" id="A0A2T4PXU9"/>
<evidence type="ECO:0000313" key="2">
    <source>
        <dbReference type="Proteomes" id="UP000240717"/>
    </source>
</evidence>
<accession>A0A2T4PXU9</accession>
<dbReference type="InterPro" id="IPR016181">
    <property type="entry name" value="Acyl_CoA_acyltransferase"/>
</dbReference>